<evidence type="ECO:0000313" key="1">
    <source>
        <dbReference type="EMBL" id="MCZ0856935.1"/>
    </source>
</evidence>
<accession>A0ABT4I6S5</accession>
<evidence type="ECO:0000313" key="2">
    <source>
        <dbReference type="Proteomes" id="UP001072034"/>
    </source>
</evidence>
<keyword evidence="2" id="KW-1185">Reference proteome</keyword>
<reference evidence="1" key="1">
    <citation type="submission" date="2022-10" db="EMBL/GenBank/DDBJ databases">
        <title>Genome sequence of Actinomyces israelii ATCC 10048.</title>
        <authorList>
            <person name="Watt R.M."/>
            <person name="Tong W.M."/>
        </authorList>
    </citation>
    <scope>NUCLEOTIDE SEQUENCE</scope>
    <source>
        <strain evidence="1">ATCC 10048</strain>
    </source>
</reference>
<name>A0ABT4I6S5_9ACTO</name>
<gene>
    <name evidence="1" type="ORF">OHJ16_02555</name>
</gene>
<comment type="caution">
    <text evidence="1">The sequence shown here is derived from an EMBL/GenBank/DDBJ whole genome shotgun (WGS) entry which is preliminary data.</text>
</comment>
<proteinExistence type="predicted"/>
<organism evidence="1 2">
    <name type="scientific">Actinomyces israelii</name>
    <dbReference type="NCBI Taxonomy" id="1659"/>
    <lineage>
        <taxon>Bacteria</taxon>
        <taxon>Bacillati</taxon>
        <taxon>Actinomycetota</taxon>
        <taxon>Actinomycetes</taxon>
        <taxon>Actinomycetales</taxon>
        <taxon>Actinomycetaceae</taxon>
        <taxon>Actinomyces</taxon>
    </lineage>
</organism>
<dbReference type="Proteomes" id="UP001072034">
    <property type="component" value="Unassembled WGS sequence"/>
</dbReference>
<dbReference type="EMBL" id="JAPTMY010000004">
    <property type="protein sequence ID" value="MCZ0856935.1"/>
    <property type="molecule type" value="Genomic_DNA"/>
</dbReference>
<dbReference type="RefSeq" id="WP_268916621.1">
    <property type="nucleotide sequence ID" value="NZ_JAPTMY010000004.1"/>
</dbReference>
<protein>
    <submittedName>
        <fullName evidence="1">Uncharacterized protein</fullName>
    </submittedName>
</protein>
<sequence length="56" mass="6447">MFDWLGHQYKGRPVNEVKAALRREWSRLGGRVSDAELTDYAQLINAGTRIEMQVGR</sequence>